<keyword evidence="10" id="KW-1185">Reference proteome</keyword>
<feature type="transmembrane region" description="Helical" evidence="8">
    <location>
        <begin position="33"/>
        <end position="54"/>
    </location>
</feature>
<sequence length="94" mass="10645">MDTYILYSAIVLSVFMAIPLYRSVVGPTVQDRIMGVSAIGSKTTVLLIMIGFIFERVDMFIDIALAYALLNFIAVLAASRYFHKRKGLYQEMDR</sequence>
<dbReference type="PANTHER" id="PTHR34702">
    <property type="entry name" value="NA(+)/H(+) ANTIPORTER SUBUNIT F1"/>
    <property type="match status" value="1"/>
</dbReference>
<feature type="transmembrane region" description="Helical" evidence="8">
    <location>
        <begin position="60"/>
        <end position="82"/>
    </location>
</feature>
<comment type="similarity">
    <text evidence="2">Belongs to the CPA3 antiporters (TC 2.A.63) subunit F family.</text>
</comment>
<dbReference type="OrthoDB" id="9800226at2"/>
<evidence type="ECO:0000256" key="1">
    <source>
        <dbReference type="ARBA" id="ARBA00004651"/>
    </source>
</evidence>
<dbReference type="InterPro" id="IPR007208">
    <property type="entry name" value="MrpF/PhaF-like"/>
</dbReference>
<keyword evidence="7 8" id="KW-0472">Membrane</keyword>
<keyword evidence="4" id="KW-1003">Cell membrane</keyword>
<dbReference type="PANTHER" id="PTHR34702:SF1">
    <property type="entry name" value="NA(+)_H(+) ANTIPORTER SUBUNIT F"/>
    <property type="match status" value="1"/>
</dbReference>
<keyword evidence="3" id="KW-0813">Transport</keyword>
<feature type="transmembrane region" description="Helical" evidence="8">
    <location>
        <begin position="6"/>
        <end position="21"/>
    </location>
</feature>
<protein>
    <submittedName>
        <fullName evidence="9">MnhF</fullName>
    </submittedName>
</protein>
<proteinExistence type="inferred from homology"/>
<comment type="subcellular location">
    <subcellularLocation>
        <location evidence="1">Cell membrane</location>
        <topology evidence="1">Multi-pass membrane protein</topology>
    </subcellularLocation>
</comment>
<keyword evidence="5 8" id="KW-0812">Transmembrane</keyword>
<evidence type="ECO:0000256" key="4">
    <source>
        <dbReference type="ARBA" id="ARBA00022475"/>
    </source>
</evidence>
<dbReference type="eggNOG" id="COG2212">
    <property type="taxonomic scope" value="Bacteria"/>
</dbReference>
<dbReference type="HOGENOM" id="CLU_125825_2_0_7"/>
<name>C0Q9A0_DESAH</name>
<keyword evidence="6 8" id="KW-1133">Transmembrane helix</keyword>
<dbReference type="GO" id="GO:0015385">
    <property type="term" value="F:sodium:proton antiporter activity"/>
    <property type="evidence" value="ECO:0007669"/>
    <property type="project" value="TreeGrafter"/>
</dbReference>
<evidence type="ECO:0000256" key="3">
    <source>
        <dbReference type="ARBA" id="ARBA00022448"/>
    </source>
</evidence>
<evidence type="ECO:0000313" key="10">
    <source>
        <dbReference type="Proteomes" id="UP000000442"/>
    </source>
</evidence>
<dbReference type="RefSeq" id="WP_015905355.1">
    <property type="nucleotide sequence ID" value="NC_012108.1"/>
</dbReference>
<dbReference type="Pfam" id="PF04066">
    <property type="entry name" value="MrpF_PhaF"/>
    <property type="match status" value="1"/>
</dbReference>
<evidence type="ECO:0000256" key="5">
    <source>
        <dbReference type="ARBA" id="ARBA00022692"/>
    </source>
</evidence>
<accession>C0Q9A0</accession>
<evidence type="ECO:0000313" key="9">
    <source>
        <dbReference type="EMBL" id="ACN16605.1"/>
    </source>
</evidence>
<dbReference type="EMBL" id="CP001087">
    <property type="protein sequence ID" value="ACN16605.1"/>
    <property type="molecule type" value="Genomic_DNA"/>
</dbReference>
<dbReference type="GO" id="GO:0005886">
    <property type="term" value="C:plasma membrane"/>
    <property type="evidence" value="ECO:0007669"/>
    <property type="project" value="UniProtKB-SubCell"/>
</dbReference>
<evidence type="ECO:0000256" key="7">
    <source>
        <dbReference type="ARBA" id="ARBA00023136"/>
    </source>
</evidence>
<dbReference type="KEGG" id="dat:HRM2_35400"/>
<evidence type="ECO:0000256" key="8">
    <source>
        <dbReference type="SAM" id="Phobius"/>
    </source>
</evidence>
<dbReference type="Proteomes" id="UP000000442">
    <property type="component" value="Chromosome"/>
</dbReference>
<reference evidence="9 10" key="1">
    <citation type="journal article" date="2009" name="Environ. Microbiol.">
        <title>Genome sequence of Desulfobacterium autotrophicum HRM2, a marine sulfate reducer oxidizing organic carbon completely to carbon dioxide.</title>
        <authorList>
            <person name="Strittmatter A.W."/>
            <person name="Liesegang H."/>
            <person name="Rabus R."/>
            <person name="Decker I."/>
            <person name="Amann J."/>
            <person name="Andres S."/>
            <person name="Henne A."/>
            <person name="Fricke W.F."/>
            <person name="Martinez-Arias R."/>
            <person name="Bartels D."/>
            <person name="Goesmann A."/>
            <person name="Krause L."/>
            <person name="Puehler A."/>
            <person name="Klenk H.P."/>
            <person name="Richter M."/>
            <person name="Schuler M."/>
            <person name="Gloeckner F.O."/>
            <person name="Meyerdierks A."/>
            <person name="Gottschalk G."/>
            <person name="Amann R."/>
        </authorList>
    </citation>
    <scope>NUCLEOTIDE SEQUENCE [LARGE SCALE GENOMIC DNA]</scope>
    <source>
        <strain evidence="10">ATCC 43914 / DSM 3382 / HRM2</strain>
    </source>
</reference>
<dbReference type="AlphaFoldDB" id="C0Q9A0"/>
<dbReference type="STRING" id="177437.HRM2_35400"/>
<evidence type="ECO:0000256" key="2">
    <source>
        <dbReference type="ARBA" id="ARBA00009212"/>
    </source>
</evidence>
<gene>
    <name evidence="9" type="primary">mnhF</name>
    <name evidence="9" type="ordered locus">HRM2_35400</name>
</gene>
<organism evidence="9 10">
    <name type="scientific">Desulforapulum autotrophicum (strain ATCC 43914 / DSM 3382 / VKM B-1955 / HRM2)</name>
    <name type="common">Desulfobacterium autotrophicum</name>
    <dbReference type="NCBI Taxonomy" id="177437"/>
    <lineage>
        <taxon>Bacteria</taxon>
        <taxon>Pseudomonadati</taxon>
        <taxon>Thermodesulfobacteriota</taxon>
        <taxon>Desulfobacteria</taxon>
        <taxon>Desulfobacterales</taxon>
        <taxon>Desulfobacteraceae</taxon>
        <taxon>Desulforapulum</taxon>
    </lineage>
</organism>
<evidence type="ECO:0000256" key="6">
    <source>
        <dbReference type="ARBA" id="ARBA00022989"/>
    </source>
</evidence>